<dbReference type="AlphaFoldDB" id="A0A7X3LV24"/>
<evidence type="ECO:0000313" key="2">
    <source>
        <dbReference type="EMBL" id="MXN65634.1"/>
    </source>
</evidence>
<sequence>MSRVHVTCVLALSLLLAPGSTLSTSAMPAGTAFAGGITSVAPEMPVTKIQSRRGGGRAYRGGGGYRGGGRYYRGGGRSYRGGGRSYRGGGGYYRGGGRHYAGRGYHHGGRWYGPRYRYRRPGFTYFYGGWWYPYIWWGAPALAYAPRYYAQPVVPACQYWSDRCIANWGYANPNYYGCLRYHRCY</sequence>
<dbReference type="EMBL" id="WUMV01000004">
    <property type="protein sequence ID" value="MXN65634.1"/>
    <property type="molecule type" value="Genomic_DNA"/>
</dbReference>
<evidence type="ECO:0008006" key="4">
    <source>
        <dbReference type="Google" id="ProtNLM"/>
    </source>
</evidence>
<proteinExistence type="predicted"/>
<comment type="caution">
    <text evidence="2">The sequence shown here is derived from an EMBL/GenBank/DDBJ whole genome shotgun (WGS) entry which is preliminary data.</text>
</comment>
<gene>
    <name evidence="2" type="ORF">GR183_12035</name>
</gene>
<reference evidence="2 3" key="1">
    <citation type="submission" date="2019-12" db="EMBL/GenBank/DDBJ databases">
        <authorList>
            <person name="Li M."/>
        </authorList>
    </citation>
    <scope>NUCLEOTIDE SEQUENCE [LARGE SCALE GENOMIC DNA]</scope>
    <source>
        <strain evidence="2 3">GBMRC 2046</strain>
    </source>
</reference>
<name>A0A7X3LV24_9HYPH</name>
<evidence type="ECO:0000313" key="3">
    <source>
        <dbReference type="Proteomes" id="UP000433101"/>
    </source>
</evidence>
<feature type="chain" id="PRO_5031046418" description="Lectin-like protein BA14k" evidence="1">
    <location>
        <begin position="29"/>
        <end position="185"/>
    </location>
</feature>
<protein>
    <recommendedName>
        <fullName evidence="4">Lectin-like protein BA14k</fullName>
    </recommendedName>
</protein>
<keyword evidence="3" id="KW-1185">Reference proteome</keyword>
<evidence type="ECO:0000256" key="1">
    <source>
        <dbReference type="SAM" id="SignalP"/>
    </source>
</evidence>
<organism evidence="2 3">
    <name type="scientific">Stappia sediminis</name>
    <dbReference type="NCBI Taxonomy" id="2692190"/>
    <lineage>
        <taxon>Bacteria</taxon>
        <taxon>Pseudomonadati</taxon>
        <taxon>Pseudomonadota</taxon>
        <taxon>Alphaproteobacteria</taxon>
        <taxon>Hyphomicrobiales</taxon>
        <taxon>Stappiaceae</taxon>
        <taxon>Stappia</taxon>
    </lineage>
</organism>
<accession>A0A7X3LV24</accession>
<dbReference type="RefSeq" id="WP_160775889.1">
    <property type="nucleotide sequence ID" value="NZ_WUMV01000004.1"/>
</dbReference>
<feature type="signal peptide" evidence="1">
    <location>
        <begin position="1"/>
        <end position="28"/>
    </location>
</feature>
<keyword evidence="1" id="KW-0732">Signal</keyword>
<dbReference type="Proteomes" id="UP000433101">
    <property type="component" value="Unassembled WGS sequence"/>
</dbReference>